<evidence type="ECO:0000313" key="3">
    <source>
        <dbReference type="Proteomes" id="UP001201985"/>
    </source>
</evidence>
<dbReference type="Pfam" id="PF13454">
    <property type="entry name" value="NAD_binding_9"/>
    <property type="match status" value="1"/>
</dbReference>
<feature type="domain" description="FAD-dependent urate hydroxylase HpyO/Asp monooxygenase CreE-like FAD/NAD(P)-binding" evidence="1">
    <location>
        <begin position="1"/>
        <end position="50"/>
    </location>
</feature>
<organism evidence="2 3">
    <name type="scientific">Teichococcus vastitatis</name>
    <dbReference type="NCBI Taxonomy" id="2307076"/>
    <lineage>
        <taxon>Bacteria</taxon>
        <taxon>Pseudomonadati</taxon>
        <taxon>Pseudomonadota</taxon>
        <taxon>Alphaproteobacteria</taxon>
        <taxon>Acetobacterales</taxon>
        <taxon>Roseomonadaceae</taxon>
        <taxon>Roseomonas</taxon>
    </lineage>
</organism>
<keyword evidence="3" id="KW-1185">Reference proteome</keyword>
<dbReference type="InterPro" id="IPR038732">
    <property type="entry name" value="HpyO/CreE_NAD-binding"/>
</dbReference>
<evidence type="ECO:0000313" key="2">
    <source>
        <dbReference type="EMBL" id="MCI0755119.1"/>
    </source>
</evidence>
<name>A0ABS9W750_9PROT</name>
<protein>
    <submittedName>
        <fullName evidence="2">FAD/NAD(P)-binding protein</fullName>
    </submittedName>
</protein>
<evidence type="ECO:0000259" key="1">
    <source>
        <dbReference type="Pfam" id="PF13454"/>
    </source>
</evidence>
<dbReference type="Proteomes" id="UP001201985">
    <property type="component" value="Unassembled WGS sequence"/>
</dbReference>
<proteinExistence type="predicted"/>
<reference evidence="2 3" key="1">
    <citation type="submission" date="2022-03" db="EMBL/GenBank/DDBJ databases">
        <title>Complete genome analysis of Roseomonas KG 17.1 : a prolific producer of plant growth promoters.</title>
        <authorList>
            <person name="Saadouli I."/>
            <person name="Najjari A."/>
            <person name="Mosbah A."/>
            <person name="Ouzari H.I."/>
        </authorList>
    </citation>
    <scope>NUCLEOTIDE SEQUENCE [LARGE SCALE GENOMIC DNA]</scope>
    <source>
        <strain evidence="2 3">KG17-1</strain>
    </source>
</reference>
<dbReference type="EMBL" id="JALBUU010000028">
    <property type="protein sequence ID" value="MCI0755119.1"/>
    <property type="molecule type" value="Genomic_DNA"/>
</dbReference>
<gene>
    <name evidence="2" type="ORF">MON41_15465</name>
</gene>
<accession>A0ABS9W750</accession>
<sequence>MEVLVFQPEEVGPGLACSTPEARHLLNVPTGGMSLFPDQPGHFAEWTLRNTSLLGH</sequence>
<comment type="caution">
    <text evidence="2">The sequence shown here is derived from an EMBL/GenBank/DDBJ whole genome shotgun (WGS) entry which is preliminary data.</text>
</comment>